<proteinExistence type="inferred from homology"/>
<evidence type="ECO:0000256" key="3">
    <source>
        <dbReference type="ARBA" id="ARBA00022750"/>
    </source>
</evidence>
<feature type="active site" evidence="6">
    <location>
        <position position="150"/>
    </location>
</feature>
<evidence type="ECO:0000259" key="7">
    <source>
        <dbReference type="PROSITE" id="PS51767"/>
    </source>
</evidence>
<evidence type="ECO:0000256" key="6">
    <source>
        <dbReference type="PIRSR" id="PIRSR601461-1"/>
    </source>
</evidence>
<feature type="domain" description="Peptidase A1" evidence="7">
    <location>
        <begin position="132"/>
        <end position="530"/>
    </location>
</feature>
<dbReference type="InterPro" id="IPR032861">
    <property type="entry name" value="TAXi_N"/>
</dbReference>
<feature type="active site" evidence="6">
    <location>
        <position position="345"/>
    </location>
</feature>
<keyword evidence="2" id="KW-0645">Protease</keyword>
<reference evidence="8" key="4">
    <citation type="submission" date="2000-10" db="EMBL/GenBank/DDBJ databases">
        <authorList>
            <person name="Chao Q."/>
            <person name="Brooks S."/>
            <person name="Buehler E."/>
            <person name="Johnson-Hopson C."/>
            <person name="Khan S."/>
            <person name="Kim C."/>
            <person name="Shinn P."/>
            <person name="Altafi H."/>
            <person name="Bei B."/>
            <person name="Chin C."/>
            <person name="Chiou J."/>
            <person name="Choi E."/>
            <person name="Conn L."/>
            <person name="Conway A."/>
            <person name="Gonzalez A."/>
            <person name="Hansen N."/>
            <person name="Howing B."/>
            <person name="Koo T."/>
            <person name="Lam B."/>
            <person name="Lee J."/>
            <person name="Lenz C."/>
            <person name="Li J."/>
            <person name="Liu A."/>
            <person name="Liu J."/>
            <person name="Liu S."/>
            <person name="Mukharsky N."/>
            <person name="Nguyen M."/>
            <person name="Palm C."/>
            <person name="Pham P."/>
            <person name="Sakano H."/>
            <person name="Schwartz J."/>
            <person name="Southwick A."/>
            <person name="Thaveri A."/>
            <person name="Toriumi M."/>
            <person name="Vaysberg M."/>
            <person name="Yu G."/>
            <person name="Davis R."/>
            <person name="Federspiel N."/>
            <person name="Theologis A."/>
            <person name="Ecker J."/>
        </authorList>
    </citation>
    <scope>NUCLEOTIDE SEQUENCE</scope>
</reference>
<keyword evidence="3" id="KW-0064">Aspartyl protease</keyword>
<dbReference type="Gene3D" id="2.40.70.10">
    <property type="entry name" value="Acid Proteases"/>
    <property type="match status" value="3"/>
</dbReference>
<reference key="2">
    <citation type="journal article" date="2000" name="Nature">
        <title>Sequence and analysis of chromosome 1 of the plant Arabidopsis thaliana.</title>
        <authorList>
            <person name="Theologis A."/>
            <person name="Ecker J.R."/>
            <person name="Palm C.J."/>
            <person name="Federspiel N.A."/>
            <person name="Kaul S."/>
            <person name="White O."/>
            <person name="Alonso J."/>
            <person name="Altafi H."/>
            <person name="Araujo R."/>
            <person name="Bowman C.L."/>
            <person name="Brooks S.Y."/>
            <person name="Buehler E."/>
            <person name="Chan A."/>
            <person name="Chao Q."/>
            <person name="Chen H."/>
            <person name="Cheuk R.F."/>
            <person name="Chin C.W."/>
            <person name="Chung M.K."/>
            <person name="Conn L."/>
            <person name="Conway A.B."/>
            <person name="Conway A.R."/>
            <person name="Creasy T.H."/>
            <person name="Dewar K."/>
            <person name="Dunn P."/>
            <person name="Etgu P."/>
            <person name="Feldblyum T.V."/>
            <person name="Feng J."/>
            <person name="Fong B."/>
            <person name="Fujii C.Y."/>
            <person name="Gill J.E."/>
            <person name="Goldsmith A.D."/>
            <person name="Haas B."/>
            <person name="Hansen N.F."/>
            <person name="Hughes B."/>
            <person name="Huizar L."/>
            <person name="Hunter J.L."/>
            <person name="Jenkins J."/>
            <person name="Johnson-Hopson C."/>
            <person name="Khan S."/>
            <person name="Khaykin E."/>
            <person name="Kim C.J."/>
            <person name="Koo H.L."/>
            <person name="Kremenetskaia I."/>
            <person name="Kurtz D.B."/>
            <person name="Kwan A."/>
            <person name="Lam B."/>
            <person name="Langin-Hooper S."/>
            <person name="Lee A."/>
            <person name="Lee J.M."/>
            <person name="Lenz C.A."/>
            <person name="Li J.H."/>
            <person name="Li Y."/>
            <person name="Lin X."/>
            <person name="Liu S.X."/>
            <person name="Liu Z.A."/>
            <person name="Luros J.S."/>
            <person name="Maiti R."/>
            <person name="Marziali A."/>
            <person name="Militscher J."/>
            <person name="Miranda M."/>
            <person name="Nguyen M."/>
            <person name="Nierman W.C."/>
            <person name="Osborne B.I."/>
            <person name="Pai G."/>
            <person name="Peterson J."/>
            <person name="Pham P.K."/>
            <person name="Rizzo M."/>
            <person name="Rooney T."/>
            <person name="Rowley D."/>
            <person name="Sakano H."/>
            <person name="Salzberg S.L."/>
            <person name="Schwartz J.R."/>
            <person name="Shinn P."/>
            <person name="Southwick A.M."/>
            <person name="Sun H."/>
            <person name="Tallon L.J."/>
            <person name="Tambunga G."/>
            <person name="Toriumi M.J."/>
            <person name="Town C.D."/>
            <person name="Utterback T."/>
            <person name="Van Aken S."/>
            <person name="Vaysberg M."/>
            <person name="Vysotskaia V.S."/>
            <person name="Walker M."/>
            <person name="Wu D."/>
            <person name="Yu G."/>
            <person name="Fraser C.M."/>
            <person name="Venter J.C."/>
            <person name="Davis R.W."/>
        </authorList>
    </citation>
    <scope>NUCLEOTIDE SEQUENCE [LARGE SCALE GENOMIC DNA]</scope>
    <source>
        <strain>cv. Columbia</strain>
    </source>
</reference>
<evidence type="ECO:0000256" key="2">
    <source>
        <dbReference type="ARBA" id="ARBA00022670"/>
    </source>
</evidence>
<dbReference type="Pfam" id="PF14541">
    <property type="entry name" value="TAXi_C"/>
    <property type="match status" value="2"/>
</dbReference>
<dbReference type="InterPro" id="IPR001461">
    <property type="entry name" value="Aspartic_peptidase_A1"/>
</dbReference>
<organism evidence="8">
    <name type="scientific">Arabidopsis thaliana</name>
    <name type="common">Mouse-ear cress</name>
    <dbReference type="NCBI Taxonomy" id="3702"/>
    <lineage>
        <taxon>Eukaryota</taxon>
        <taxon>Viridiplantae</taxon>
        <taxon>Streptophyta</taxon>
        <taxon>Embryophyta</taxon>
        <taxon>Tracheophyta</taxon>
        <taxon>Spermatophyta</taxon>
        <taxon>Magnoliopsida</taxon>
        <taxon>eudicotyledons</taxon>
        <taxon>Gunneridae</taxon>
        <taxon>Pentapetalae</taxon>
        <taxon>rosids</taxon>
        <taxon>malvids</taxon>
        <taxon>Brassicales</taxon>
        <taxon>Brassicaceae</taxon>
        <taxon>Camelineae</taxon>
        <taxon>Arabidopsis</taxon>
    </lineage>
</organism>
<dbReference type="PANTHER" id="PTHR13683:SF856">
    <property type="entry name" value="EUKARYOTIC ASPARTYL PROTEASE FAMILY PROTEIN"/>
    <property type="match status" value="1"/>
</dbReference>
<dbReference type="PRINTS" id="PR00792">
    <property type="entry name" value="PEPSIN"/>
</dbReference>
<dbReference type="PANTHER" id="PTHR13683">
    <property type="entry name" value="ASPARTYL PROTEASES"/>
    <property type="match status" value="1"/>
</dbReference>
<evidence type="ECO:0000256" key="5">
    <source>
        <dbReference type="ARBA" id="ARBA00023180"/>
    </source>
</evidence>
<evidence type="ECO:0000256" key="1">
    <source>
        <dbReference type="ARBA" id="ARBA00007447"/>
    </source>
</evidence>
<protein>
    <submittedName>
        <fullName evidence="8">T23G18.7</fullName>
    </submittedName>
</protein>
<accession>Q9SGD9</accession>
<dbReference type="InterPro" id="IPR021109">
    <property type="entry name" value="Peptidase_aspartic_dom_sf"/>
</dbReference>
<dbReference type="InterPro" id="IPR033121">
    <property type="entry name" value="PEPTIDASE_A1"/>
</dbReference>
<keyword evidence="5" id="KW-0325">Glycoprotein</keyword>
<dbReference type="CDD" id="cd05476">
    <property type="entry name" value="pepsin_A_like_plant"/>
    <property type="match status" value="1"/>
</dbReference>
<evidence type="ECO:0000313" key="8">
    <source>
        <dbReference type="EMBL" id="AAF18253.1"/>
    </source>
</evidence>
<dbReference type="GO" id="GO:0006508">
    <property type="term" value="P:proteolysis"/>
    <property type="evidence" value="ECO:0007669"/>
    <property type="project" value="UniProtKB-KW"/>
</dbReference>
<dbReference type="SUPFAM" id="SSF50630">
    <property type="entry name" value="Acid proteases"/>
    <property type="match status" value="1"/>
</dbReference>
<dbReference type="InterPro" id="IPR034161">
    <property type="entry name" value="Pepsin-like_plant"/>
</dbReference>
<dbReference type="ExpressionAtlas" id="Q9SGD9">
    <property type="expression patterns" value="baseline and differential"/>
</dbReference>
<sequence>MQILIPHLIKLITKMCKTLVLSSEYIIRTFQLAAFSLFPQEEKVRTPEMAVDSPAGVIIIAAVLLLAATTLACGSDAVLKLERLIPPNHELGLTELRAFDSARHGRLLQSPVGGVVNFPVDGASDPFLVGLYYTKVKLGTPPREFNVQIDTGSDVLWVSCTSCNGCPKTSELQIQLSFFDPGVSSSASLVSCSDRRCYSNFQTESGCSPNNLCSYSFKYGDGSGTSGYYISDFMCSNLQSGDLQRPRRAVDGIFGLGQGSLSVISQLAVQGLAPRVFSHCLKGDKSGGGIMVLGQIKRPDTVYTPLVPSQPHYNVNLQSIAVNGQILPIDPSVFTIATGDGTIIDTGTTLAYLPDEAYSPFIQAVSVFFFLSSPSAFSVTKPCIPYSVVFAIVESICPQMLHFWNEITIRCRRYMLLDLTKKKIYKTFNLQVANAVSQYGRPITYESYQCFEITAGDVDVFPQVSLSFAGGASMVLGPRAYLQIFSSSGSSIWCIGFQRMSHRRITILGDLVLKDKVVVYDLVRQRIGWAEYDCEFSGGECFSIKRRTKQRRYKHRTMERKRFGEF</sequence>
<keyword evidence="4" id="KW-0378">Hydrolase</keyword>
<name>Q9SGD9_ARATH</name>
<evidence type="ECO:0000256" key="4">
    <source>
        <dbReference type="ARBA" id="ARBA00022801"/>
    </source>
</evidence>
<dbReference type="AlphaFoldDB" id="Q9SGD9"/>
<dbReference type="InterPro" id="IPR032799">
    <property type="entry name" value="TAXi_C"/>
</dbReference>
<dbReference type="EMBL" id="AC011438">
    <property type="protein sequence ID" value="AAF18253.1"/>
    <property type="molecule type" value="Genomic_DNA"/>
</dbReference>
<dbReference type="GO" id="GO:0004190">
    <property type="term" value="F:aspartic-type endopeptidase activity"/>
    <property type="evidence" value="ECO:0007669"/>
    <property type="project" value="UniProtKB-KW"/>
</dbReference>
<dbReference type="Pfam" id="PF14543">
    <property type="entry name" value="TAXi_N"/>
    <property type="match status" value="1"/>
</dbReference>
<comment type="similarity">
    <text evidence="1">Belongs to the peptidase A1 family.</text>
</comment>
<reference evidence="8" key="3">
    <citation type="submission" date="2000-06" db="EMBL/GenBank/DDBJ databases">
        <authorList>
            <person name="Cheuk R."/>
            <person name="Brooks S."/>
            <person name="Buehler E."/>
            <person name="Chao Q."/>
            <person name="Johnson-Hopson C."/>
            <person name="Khan S."/>
            <person name="Kim C."/>
            <person name="Shinn P."/>
            <person name="Altafi H."/>
            <person name="Bei B."/>
            <person name="Chin C."/>
            <person name="Chiou J."/>
            <person name="Choi E."/>
            <person name="Conn L."/>
            <person name="Conway A."/>
            <person name="Gonzalez A."/>
            <person name="Hansen N."/>
            <person name="Howing B."/>
            <person name="Koo T."/>
            <person name="Lam B."/>
            <person name="Lee J."/>
            <person name="Lenz C."/>
            <person name="Li J."/>
            <person name="Liu A."/>
            <person name="Liu J."/>
            <person name="Liu S."/>
            <person name="Mukharsky N."/>
            <person name="Nguyen M."/>
            <person name="Palm C."/>
            <person name="Pham P."/>
            <person name="Sakano H."/>
            <person name="Schwartz J."/>
            <person name="Southwick A."/>
            <person name="Thaveri A."/>
            <person name="Toriumi M."/>
            <person name="Vaysberg M."/>
            <person name="Yu G."/>
            <person name="Davis R."/>
            <person name="Federspiel N."/>
            <person name="Theologis A."/>
            <person name="Ecker J."/>
        </authorList>
    </citation>
    <scope>NUCLEOTIDE SEQUENCE</scope>
</reference>
<reference evidence="8" key="1">
    <citation type="submission" date="1999-11" db="EMBL/GenBank/DDBJ databases">
        <title>Genomic sequence for Arabidopsis thaliana BAC T23G18 from chromosome I.</title>
        <authorList>
            <person name="Shinn P."/>
            <person name="Brooks S."/>
            <person name="Buehler E."/>
            <person name="Chao Q."/>
            <person name="Johnson-Hopson C."/>
            <person name="Khan S."/>
            <person name="Kim C."/>
            <person name="Altafi H."/>
            <person name="Bei Q."/>
            <person name="Chin C."/>
            <person name="Chiou J."/>
            <person name="Choi E."/>
            <person name="Conn L."/>
            <person name="Conway A."/>
            <person name="Gonzales A."/>
            <person name="Hansen N."/>
            <person name="Howing B."/>
            <person name="Koo T."/>
            <person name="Lam B."/>
            <person name="Lee J."/>
            <person name="Lenz C."/>
            <person name="Li J."/>
            <person name="Liu A."/>
            <person name="Liu K."/>
            <person name="Liu S."/>
            <person name="Mukharsky N."/>
            <person name="Nguyen M."/>
            <person name="Palm C."/>
            <person name="Pham P."/>
            <person name="Sakano H."/>
            <person name="Schwartz J."/>
            <person name="Southwick A."/>
            <person name="Thaveri A."/>
            <person name="Toriumi M."/>
            <person name="Vaysberg M."/>
            <person name="Yu G."/>
            <person name="Federspiel N.A."/>
            <person name="Theologis A."/>
            <person name="Ecker J.R."/>
        </authorList>
    </citation>
    <scope>NUCLEOTIDE SEQUENCE</scope>
</reference>
<dbReference type="PROSITE" id="PS51767">
    <property type="entry name" value="PEPTIDASE_A1"/>
    <property type="match status" value="1"/>
</dbReference>
<dbReference type="MEROPS" id="A01.A35"/>